<dbReference type="Proteomes" id="UP001428341">
    <property type="component" value="Unassembled WGS sequence"/>
</dbReference>
<proteinExistence type="predicted"/>
<evidence type="ECO:0000313" key="2">
    <source>
        <dbReference type="Proteomes" id="UP001428341"/>
    </source>
</evidence>
<protein>
    <submittedName>
        <fullName evidence="1">Uncharacterized protein</fullName>
    </submittedName>
</protein>
<gene>
    <name evidence="1" type="ORF">WN944_024128</name>
</gene>
<dbReference type="EMBL" id="JBCGBO010000024">
    <property type="protein sequence ID" value="KAK9180991.1"/>
    <property type="molecule type" value="Genomic_DNA"/>
</dbReference>
<accession>A0AAP0LN35</accession>
<comment type="caution">
    <text evidence="1">The sequence shown here is derived from an EMBL/GenBank/DDBJ whole genome shotgun (WGS) entry which is preliminary data.</text>
</comment>
<name>A0AAP0LN35_9ROSI</name>
<dbReference type="AlphaFoldDB" id="A0AAP0LN35"/>
<evidence type="ECO:0000313" key="1">
    <source>
        <dbReference type="EMBL" id="KAK9180991.1"/>
    </source>
</evidence>
<sequence length="84" mass="9466">MSLIYVIENLGGDATSDGITSTHVVAGKSLDCVTQLVKRKLRRRQIYESFYMLNDDGYVLKYRSELKDAVLRAKARSGGLLKRI</sequence>
<organism evidence="1 2">
    <name type="scientific">Citrus x changshan-huyou</name>
    <dbReference type="NCBI Taxonomy" id="2935761"/>
    <lineage>
        <taxon>Eukaryota</taxon>
        <taxon>Viridiplantae</taxon>
        <taxon>Streptophyta</taxon>
        <taxon>Embryophyta</taxon>
        <taxon>Tracheophyta</taxon>
        <taxon>Spermatophyta</taxon>
        <taxon>Magnoliopsida</taxon>
        <taxon>eudicotyledons</taxon>
        <taxon>Gunneridae</taxon>
        <taxon>Pentapetalae</taxon>
        <taxon>rosids</taxon>
        <taxon>malvids</taxon>
        <taxon>Sapindales</taxon>
        <taxon>Rutaceae</taxon>
        <taxon>Aurantioideae</taxon>
        <taxon>Citrus</taxon>
    </lineage>
</organism>
<keyword evidence="2" id="KW-1185">Reference proteome</keyword>
<reference evidence="1 2" key="1">
    <citation type="submission" date="2024-05" db="EMBL/GenBank/DDBJ databases">
        <title>Haplotype-resolved chromosome-level genome assembly of Huyou (Citrus changshanensis).</title>
        <authorList>
            <person name="Miao C."/>
            <person name="Chen W."/>
            <person name="Wu Y."/>
            <person name="Wang L."/>
            <person name="Zhao S."/>
            <person name="Grierson D."/>
            <person name="Xu C."/>
            <person name="Chen K."/>
        </authorList>
    </citation>
    <scope>NUCLEOTIDE SEQUENCE [LARGE SCALE GENOMIC DNA]</scope>
    <source>
        <strain evidence="1">01-14</strain>
        <tissue evidence="1">Leaf</tissue>
    </source>
</reference>